<dbReference type="PROSITE" id="PS00622">
    <property type="entry name" value="HTH_LUXR_1"/>
    <property type="match status" value="1"/>
</dbReference>
<evidence type="ECO:0000259" key="4">
    <source>
        <dbReference type="PROSITE" id="PS50043"/>
    </source>
</evidence>
<organism evidence="5 6">
    <name type="scientific">Aquimarina atlantica</name>
    <dbReference type="NCBI Taxonomy" id="1317122"/>
    <lineage>
        <taxon>Bacteria</taxon>
        <taxon>Pseudomonadati</taxon>
        <taxon>Bacteroidota</taxon>
        <taxon>Flavobacteriia</taxon>
        <taxon>Flavobacteriales</taxon>
        <taxon>Flavobacteriaceae</taxon>
        <taxon>Aquimarina</taxon>
    </lineage>
</organism>
<dbReference type="SUPFAM" id="SSF46894">
    <property type="entry name" value="C-terminal effector domain of the bipartite response regulators"/>
    <property type="match status" value="1"/>
</dbReference>
<keyword evidence="6" id="KW-1185">Reference proteome</keyword>
<keyword evidence="2" id="KW-0238">DNA-binding</keyword>
<evidence type="ECO:0000313" key="5">
    <source>
        <dbReference type="EMBL" id="EZH74112.1"/>
    </source>
</evidence>
<dbReference type="Pfam" id="PF00196">
    <property type="entry name" value="GerE"/>
    <property type="match status" value="1"/>
</dbReference>
<proteinExistence type="predicted"/>
<dbReference type="InterPro" id="IPR016032">
    <property type="entry name" value="Sig_transdc_resp-reg_C-effctor"/>
</dbReference>
<dbReference type="InterPro" id="IPR000792">
    <property type="entry name" value="Tscrpt_reg_LuxR_C"/>
</dbReference>
<gene>
    <name evidence="5" type="ORF">ATO12_14655</name>
</gene>
<name>A0A023BVQ8_9FLAO</name>
<dbReference type="AlphaFoldDB" id="A0A023BVQ8"/>
<dbReference type="PROSITE" id="PS50043">
    <property type="entry name" value="HTH_LUXR_2"/>
    <property type="match status" value="1"/>
</dbReference>
<dbReference type="GO" id="GO:0006355">
    <property type="term" value="P:regulation of DNA-templated transcription"/>
    <property type="evidence" value="ECO:0007669"/>
    <property type="project" value="InterPro"/>
</dbReference>
<evidence type="ECO:0000256" key="2">
    <source>
        <dbReference type="ARBA" id="ARBA00023125"/>
    </source>
</evidence>
<dbReference type="GO" id="GO:0003677">
    <property type="term" value="F:DNA binding"/>
    <property type="evidence" value="ECO:0007669"/>
    <property type="project" value="UniProtKB-KW"/>
</dbReference>
<dbReference type="InterPro" id="IPR036388">
    <property type="entry name" value="WH-like_DNA-bd_sf"/>
</dbReference>
<sequence length="286" mass="32574">MEILEIVLLILAYSLIIIALFLEVICYKKNIETLETIYFTISLLLLIIALTVTYFFKPFNHSDTTNIFILLAMILVALTTPLHILEERRHTVKPIFKKILIAFSGMLAILAITGHFIKILNVLQYAVAIFLGVSVVLSMILIRTTKPKVNIVHREKIERYIAIAVLIMIPLSLLTNYVVDFNGISTKIGFTLPLIFIVLAGSKLWSDIERLSLFKPKNTVKEQNLINYSLTNREKEIALLLIKGNTYKQISEQLFISIPTVKTHVSNIYRKCKISNRIELISLLSS</sequence>
<dbReference type="Gene3D" id="1.10.10.10">
    <property type="entry name" value="Winged helix-like DNA-binding domain superfamily/Winged helix DNA-binding domain"/>
    <property type="match status" value="1"/>
</dbReference>
<reference evidence="5 6" key="1">
    <citation type="submission" date="2014-04" db="EMBL/GenBank/DDBJ databases">
        <title>Aquimarina sp. 22II-S11-z7 Genome Sequencing.</title>
        <authorList>
            <person name="Lai Q."/>
        </authorList>
    </citation>
    <scope>NUCLEOTIDE SEQUENCE [LARGE SCALE GENOMIC DNA]</scope>
    <source>
        <strain evidence="5 6">22II-S11-z7</strain>
    </source>
</reference>
<accession>A0A023BVQ8</accession>
<evidence type="ECO:0000256" key="3">
    <source>
        <dbReference type="ARBA" id="ARBA00023163"/>
    </source>
</evidence>
<comment type="caution">
    <text evidence="5">The sequence shown here is derived from an EMBL/GenBank/DDBJ whole genome shotgun (WGS) entry which is preliminary data.</text>
</comment>
<keyword evidence="3" id="KW-0804">Transcription</keyword>
<protein>
    <recommendedName>
        <fullName evidence="4">HTH luxR-type domain-containing protein</fullName>
    </recommendedName>
</protein>
<dbReference type="STRING" id="1317122.ATO12_14655"/>
<feature type="domain" description="HTH luxR-type" evidence="4">
    <location>
        <begin position="222"/>
        <end position="286"/>
    </location>
</feature>
<dbReference type="SMART" id="SM00421">
    <property type="entry name" value="HTH_LUXR"/>
    <property type="match status" value="1"/>
</dbReference>
<dbReference type="eggNOG" id="COG2197">
    <property type="taxonomic scope" value="Bacteria"/>
</dbReference>
<dbReference type="RefSeq" id="WP_034241638.1">
    <property type="nucleotide sequence ID" value="NZ_AQRA01000004.1"/>
</dbReference>
<evidence type="ECO:0000256" key="1">
    <source>
        <dbReference type="ARBA" id="ARBA00023015"/>
    </source>
</evidence>
<dbReference type="PRINTS" id="PR00038">
    <property type="entry name" value="HTHLUXR"/>
</dbReference>
<dbReference type="EMBL" id="AQRA01000004">
    <property type="protein sequence ID" value="EZH74112.1"/>
    <property type="molecule type" value="Genomic_DNA"/>
</dbReference>
<keyword evidence="1" id="KW-0805">Transcription regulation</keyword>
<dbReference type="PANTHER" id="PTHR44688:SF16">
    <property type="entry name" value="DNA-BINDING TRANSCRIPTIONAL ACTIVATOR DEVR_DOSR"/>
    <property type="match status" value="1"/>
</dbReference>
<dbReference type="CDD" id="cd06170">
    <property type="entry name" value="LuxR_C_like"/>
    <property type="match status" value="1"/>
</dbReference>
<dbReference type="Proteomes" id="UP000023541">
    <property type="component" value="Unassembled WGS sequence"/>
</dbReference>
<evidence type="ECO:0000313" key="6">
    <source>
        <dbReference type="Proteomes" id="UP000023541"/>
    </source>
</evidence>
<dbReference type="PANTHER" id="PTHR44688">
    <property type="entry name" value="DNA-BINDING TRANSCRIPTIONAL ACTIVATOR DEVR_DOSR"/>
    <property type="match status" value="1"/>
</dbReference>